<dbReference type="PANTHER" id="PTHR36688">
    <property type="entry name" value="ENDO/EXONUCLEASE/PHOSPHATASE DOMAIN-CONTAINING PROTEIN"/>
    <property type="match status" value="1"/>
</dbReference>
<protein>
    <recommendedName>
        <fullName evidence="1">Endonuclease/exonuclease/phosphatase domain-containing protein</fullName>
    </recommendedName>
</protein>
<evidence type="ECO:0000313" key="3">
    <source>
        <dbReference type="Proteomes" id="UP000478052"/>
    </source>
</evidence>
<feature type="domain" description="Endonuclease/exonuclease/phosphatase" evidence="1">
    <location>
        <begin position="50"/>
        <end position="175"/>
    </location>
</feature>
<dbReference type="InterPro" id="IPR036691">
    <property type="entry name" value="Endo/exonu/phosph_ase_sf"/>
</dbReference>
<keyword evidence="3" id="KW-1185">Reference proteome</keyword>
<dbReference type="AlphaFoldDB" id="A0A6G0VZ64"/>
<proteinExistence type="predicted"/>
<accession>A0A6G0VZ64</accession>
<sequence>MSHDLLATSEKTALLRATLSTIEQLGKKFSVRNIKIAQLNDEGLTKSKAEILSNIFKEIDVLTIQETHVPEGEKNRLAISGFRMIDYIGHNKHGLATYVNQRLNQQTIQLLERNDFAIGIRVGDLTIYNVYKPPSCNWNNEPLPSSQHPGIYIGDFNSHSLEWGYSSEDENGEKLGNWSLVEYEQSGNEVTAHRLTSLLKEERRKRWLTAMQELDFTHSSRRSWALLRKLGGAQPVRKEKRVTANDISNVLFKTLNIKPNKQEKLHARTSNAR</sequence>
<dbReference type="InterPro" id="IPR052560">
    <property type="entry name" value="RdDP_mobile_element"/>
</dbReference>
<gene>
    <name evidence="2" type="ORF">FWK35_00028416</name>
</gene>
<dbReference type="Proteomes" id="UP000478052">
    <property type="component" value="Unassembled WGS sequence"/>
</dbReference>
<evidence type="ECO:0000313" key="2">
    <source>
        <dbReference type="EMBL" id="KAF0712150.1"/>
    </source>
</evidence>
<dbReference type="EMBL" id="VUJU01011041">
    <property type="protein sequence ID" value="KAF0712150.1"/>
    <property type="molecule type" value="Genomic_DNA"/>
</dbReference>
<dbReference type="SUPFAM" id="SSF56219">
    <property type="entry name" value="DNase I-like"/>
    <property type="match status" value="1"/>
</dbReference>
<organism evidence="2 3">
    <name type="scientific">Aphis craccivora</name>
    <name type="common">Cowpea aphid</name>
    <dbReference type="NCBI Taxonomy" id="307492"/>
    <lineage>
        <taxon>Eukaryota</taxon>
        <taxon>Metazoa</taxon>
        <taxon>Ecdysozoa</taxon>
        <taxon>Arthropoda</taxon>
        <taxon>Hexapoda</taxon>
        <taxon>Insecta</taxon>
        <taxon>Pterygota</taxon>
        <taxon>Neoptera</taxon>
        <taxon>Paraneoptera</taxon>
        <taxon>Hemiptera</taxon>
        <taxon>Sternorrhyncha</taxon>
        <taxon>Aphidomorpha</taxon>
        <taxon>Aphidoidea</taxon>
        <taxon>Aphididae</taxon>
        <taxon>Aphidini</taxon>
        <taxon>Aphis</taxon>
        <taxon>Aphis</taxon>
    </lineage>
</organism>
<comment type="caution">
    <text evidence="2">The sequence shown here is derived from an EMBL/GenBank/DDBJ whole genome shotgun (WGS) entry which is preliminary data.</text>
</comment>
<name>A0A6G0VZ64_APHCR</name>
<dbReference type="InterPro" id="IPR005135">
    <property type="entry name" value="Endo/exonuclease/phosphatase"/>
</dbReference>
<dbReference type="Pfam" id="PF03372">
    <property type="entry name" value="Exo_endo_phos"/>
    <property type="match status" value="1"/>
</dbReference>
<dbReference type="PANTHER" id="PTHR36688:SF1">
    <property type="entry name" value="ENDONUCLEASE_EXONUCLEASE_PHOSPHATASE DOMAIN-CONTAINING PROTEIN"/>
    <property type="match status" value="1"/>
</dbReference>
<dbReference type="GO" id="GO:0003824">
    <property type="term" value="F:catalytic activity"/>
    <property type="evidence" value="ECO:0007669"/>
    <property type="project" value="InterPro"/>
</dbReference>
<evidence type="ECO:0000259" key="1">
    <source>
        <dbReference type="Pfam" id="PF03372"/>
    </source>
</evidence>
<reference evidence="2 3" key="1">
    <citation type="submission" date="2019-08" db="EMBL/GenBank/DDBJ databases">
        <title>Whole genome of Aphis craccivora.</title>
        <authorList>
            <person name="Voronova N.V."/>
            <person name="Shulinski R.S."/>
            <person name="Bandarenka Y.V."/>
            <person name="Zhorov D.G."/>
            <person name="Warner D."/>
        </authorList>
    </citation>
    <scope>NUCLEOTIDE SEQUENCE [LARGE SCALE GENOMIC DNA]</scope>
    <source>
        <strain evidence="2">180601</strain>
        <tissue evidence="2">Whole Body</tissue>
    </source>
</reference>
<dbReference type="OrthoDB" id="7259127at2759"/>
<dbReference type="Gene3D" id="3.60.10.10">
    <property type="entry name" value="Endonuclease/exonuclease/phosphatase"/>
    <property type="match status" value="1"/>
</dbReference>